<dbReference type="AlphaFoldDB" id="A0A0R2L2I5"/>
<dbReference type="EMBL" id="JQCB01000006">
    <property type="protein sequence ID" value="KRN96015.1"/>
    <property type="molecule type" value="Genomic_DNA"/>
</dbReference>
<dbReference type="Proteomes" id="UP000321429">
    <property type="component" value="Unassembled WGS sequence"/>
</dbReference>
<dbReference type="STRING" id="348151.IV55_GL001693"/>
<evidence type="ECO:0000313" key="1">
    <source>
        <dbReference type="EMBL" id="GEK28830.1"/>
    </source>
</evidence>
<gene>
    <name evidence="2" type="ORF">IV55_GL001693</name>
    <name evidence="1" type="ORF">LSI01_11410</name>
</gene>
<proteinExistence type="predicted"/>
<dbReference type="GO" id="GO:0006281">
    <property type="term" value="P:DNA repair"/>
    <property type="evidence" value="ECO:0007669"/>
    <property type="project" value="InterPro"/>
</dbReference>
<dbReference type="EMBL" id="BJUD01000020">
    <property type="protein sequence ID" value="GEK28830.1"/>
    <property type="molecule type" value="Genomic_DNA"/>
</dbReference>
<dbReference type="RefSeq" id="WP_057810211.1">
    <property type="nucleotide sequence ID" value="NZ_BJUD01000020.1"/>
</dbReference>
<protein>
    <recommendedName>
        <fullName evidence="5">HhH-GPD domain-containing protein</fullName>
    </recommendedName>
</protein>
<keyword evidence="3" id="KW-1185">Reference proteome</keyword>
<sequence>MINAVDLKSLRADYQQHQPTTFVGDFELSTTEITWLLTDDFALLCGVIADQSIPAKRAWQLPGNLQQRLGAEQFTPEWFATHETALAAAIKMKPALHRFPSTMARNLASLGATITTQYQGQATALLTVPSYQELVARLQPITGIGIKKINALLLILLLDKRQTITGLEASQALFDVHLSRIITGLTGRSTTAATATTFCQQLDATCPARVSPYLWRLDRQHKTLQDVIRQQTKEAPQ</sequence>
<dbReference type="OrthoDB" id="1937151at2"/>
<name>A0A0R2L2I5_9LACO</name>
<reference evidence="2 3" key="1">
    <citation type="journal article" date="2015" name="Genome Announc.">
        <title>Expanding the biotechnology potential of lactobacilli through comparative genomics of 213 strains and associated genera.</title>
        <authorList>
            <person name="Sun Z."/>
            <person name="Harris H.M."/>
            <person name="McCann A."/>
            <person name="Guo C."/>
            <person name="Argimon S."/>
            <person name="Zhang W."/>
            <person name="Yang X."/>
            <person name="Jeffery I.B."/>
            <person name="Cooney J.C."/>
            <person name="Kagawa T.F."/>
            <person name="Liu W."/>
            <person name="Song Y."/>
            <person name="Salvetti E."/>
            <person name="Wrobel A."/>
            <person name="Rasinkangas P."/>
            <person name="Parkhill J."/>
            <person name="Rea M.C."/>
            <person name="O'Sullivan O."/>
            <person name="Ritari J."/>
            <person name="Douillard F.P."/>
            <person name="Paul Ross R."/>
            <person name="Yang R."/>
            <person name="Briner A.E."/>
            <person name="Felis G.E."/>
            <person name="de Vos W.M."/>
            <person name="Barrangou R."/>
            <person name="Klaenhammer T.R."/>
            <person name="Caufield P.W."/>
            <person name="Cui Y."/>
            <person name="Zhang H."/>
            <person name="O'Toole P.W."/>
        </authorList>
    </citation>
    <scope>NUCLEOTIDE SEQUENCE [LARGE SCALE GENOMIC DNA]</scope>
    <source>
        <strain evidence="2 3">DSM 22696</strain>
    </source>
</reference>
<evidence type="ECO:0008006" key="5">
    <source>
        <dbReference type="Google" id="ProtNLM"/>
    </source>
</evidence>
<dbReference type="GO" id="GO:0003824">
    <property type="term" value="F:catalytic activity"/>
    <property type="evidence" value="ECO:0007669"/>
    <property type="project" value="InterPro"/>
</dbReference>
<dbReference type="PATRIC" id="fig|348151.3.peg.1745"/>
<comment type="caution">
    <text evidence="2">The sequence shown here is derived from an EMBL/GenBank/DDBJ whole genome shotgun (WGS) entry which is preliminary data.</text>
</comment>
<dbReference type="SUPFAM" id="SSF48150">
    <property type="entry name" value="DNA-glycosylase"/>
    <property type="match status" value="1"/>
</dbReference>
<accession>A0A0R2L2I5</accession>
<evidence type="ECO:0000313" key="2">
    <source>
        <dbReference type="EMBL" id="KRN96015.1"/>
    </source>
</evidence>
<evidence type="ECO:0000313" key="3">
    <source>
        <dbReference type="Proteomes" id="UP000051139"/>
    </source>
</evidence>
<organism evidence="2 3">
    <name type="scientific">Furfurilactobacillus siliginis</name>
    <dbReference type="NCBI Taxonomy" id="348151"/>
    <lineage>
        <taxon>Bacteria</taxon>
        <taxon>Bacillati</taxon>
        <taxon>Bacillota</taxon>
        <taxon>Bacilli</taxon>
        <taxon>Lactobacillales</taxon>
        <taxon>Lactobacillaceae</taxon>
        <taxon>Furfurilactobacillus</taxon>
    </lineage>
</organism>
<evidence type="ECO:0000313" key="4">
    <source>
        <dbReference type="Proteomes" id="UP000321429"/>
    </source>
</evidence>
<reference evidence="1 4" key="2">
    <citation type="submission" date="2019-07" db="EMBL/GenBank/DDBJ databases">
        <title>Whole genome shotgun sequence of Lactobacillus siliginis NBRC 101315.</title>
        <authorList>
            <person name="Hosoyama A."/>
            <person name="Uohara A."/>
            <person name="Ohji S."/>
            <person name="Ichikawa N."/>
        </authorList>
    </citation>
    <scope>NUCLEOTIDE SEQUENCE [LARGE SCALE GENOMIC DNA]</scope>
    <source>
        <strain evidence="1 4">NBRC 101315</strain>
    </source>
</reference>
<dbReference type="InterPro" id="IPR011257">
    <property type="entry name" value="DNA_glycosylase"/>
</dbReference>
<dbReference type="Proteomes" id="UP000051139">
    <property type="component" value="Unassembled WGS sequence"/>
</dbReference>